<dbReference type="VEuPathDB" id="CryptoDB:Vbra_20086"/>
<evidence type="ECO:0000256" key="1">
    <source>
        <dbReference type="SAM" id="SignalP"/>
    </source>
</evidence>
<evidence type="ECO:0000313" key="3">
    <source>
        <dbReference type="Proteomes" id="UP000041254"/>
    </source>
</evidence>
<dbReference type="AlphaFoldDB" id="A0A0G4EA65"/>
<dbReference type="Proteomes" id="UP000041254">
    <property type="component" value="Unassembled WGS sequence"/>
</dbReference>
<feature type="chain" id="PRO_5005186899" evidence="1">
    <location>
        <begin position="20"/>
        <end position="165"/>
    </location>
</feature>
<proteinExistence type="predicted"/>
<dbReference type="EMBL" id="CDMY01000047">
    <property type="protein sequence ID" value="CEL92131.1"/>
    <property type="molecule type" value="Genomic_DNA"/>
</dbReference>
<protein>
    <submittedName>
        <fullName evidence="2">Uncharacterized protein</fullName>
    </submittedName>
</protein>
<keyword evidence="3" id="KW-1185">Reference proteome</keyword>
<keyword evidence="1" id="KW-0732">Signal</keyword>
<organism evidence="2 3">
    <name type="scientific">Vitrella brassicaformis (strain CCMP3155)</name>
    <dbReference type="NCBI Taxonomy" id="1169540"/>
    <lineage>
        <taxon>Eukaryota</taxon>
        <taxon>Sar</taxon>
        <taxon>Alveolata</taxon>
        <taxon>Colpodellida</taxon>
        <taxon>Vitrellaceae</taxon>
        <taxon>Vitrella</taxon>
    </lineage>
</organism>
<reference evidence="2 3" key="1">
    <citation type="submission" date="2014-11" db="EMBL/GenBank/DDBJ databases">
        <authorList>
            <person name="Zhu J."/>
            <person name="Qi W."/>
            <person name="Song R."/>
        </authorList>
    </citation>
    <scope>NUCLEOTIDE SEQUENCE [LARGE SCALE GENOMIC DNA]</scope>
</reference>
<dbReference type="InParanoid" id="A0A0G4EA65"/>
<feature type="signal peptide" evidence="1">
    <location>
        <begin position="1"/>
        <end position="19"/>
    </location>
</feature>
<accession>A0A0G4EA65</accession>
<name>A0A0G4EA65_VITBC</name>
<gene>
    <name evidence="2" type="ORF">Vbra_20086</name>
</gene>
<sequence>MSRVLGLLLLVALVGVANCQLLKRQLSPVSPAGGSVTAAGTVEVPANMTREEGERLLKTLLELEFGEVKWTQDPATEEASEVLASVVKGDDIEGMEKRNYHVSKGIVHTLWKTPANLTATDDGAADEQASTRCRCGWQQVCGCCGCRWQYQCWGCCGCCCSCGWC</sequence>
<evidence type="ECO:0000313" key="2">
    <source>
        <dbReference type="EMBL" id="CEL92131.1"/>
    </source>
</evidence>